<protein>
    <submittedName>
        <fullName evidence="1">Uncharacterized protein</fullName>
    </submittedName>
</protein>
<comment type="caution">
    <text evidence="1">The sequence shown here is derived from an EMBL/GenBank/DDBJ whole genome shotgun (WGS) entry which is preliminary data.</text>
</comment>
<keyword evidence="2" id="KW-1185">Reference proteome</keyword>
<proteinExistence type="predicted"/>
<accession>A0ABQ7Z5W7</accession>
<evidence type="ECO:0000313" key="2">
    <source>
        <dbReference type="Proteomes" id="UP000824890"/>
    </source>
</evidence>
<dbReference type="EMBL" id="JAGKQM010000016">
    <property type="protein sequence ID" value="KAH0875597.1"/>
    <property type="molecule type" value="Genomic_DNA"/>
</dbReference>
<evidence type="ECO:0000313" key="1">
    <source>
        <dbReference type="EMBL" id="KAH0875597.1"/>
    </source>
</evidence>
<dbReference type="Proteomes" id="UP000824890">
    <property type="component" value="Unassembled WGS sequence"/>
</dbReference>
<reference evidence="1 2" key="1">
    <citation type="submission" date="2021-05" db="EMBL/GenBank/DDBJ databases">
        <title>Genome Assembly of Synthetic Allotetraploid Brassica napus Reveals Homoeologous Exchanges between Subgenomes.</title>
        <authorList>
            <person name="Davis J.T."/>
        </authorList>
    </citation>
    <scope>NUCLEOTIDE SEQUENCE [LARGE SCALE GENOMIC DNA]</scope>
    <source>
        <strain evidence="2">cv. Da-Ae</strain>
        <tissue evidence="1">Seedling</tissue>
    </source>
</reference>
<gene>
    <name evidence="1" type="ORF">HID58_072959</name>
</gene>
<organism evidence="1 2">
    <name type="scientific">Brassica napus</name>
    <name type="common">Rape</name>
    <dbReference type="NCBI Taxonomy" id="3708"/>
    <lineage>
        <taxon>Eukaryota</taxon>
        <taxon>Viridiplantae</taxon>
        <taxon>Streptophyta</taxon>
        <taxon>Embryophyta</taxon>
        <taxon>Tracheophyta</taxon>
        <taxon>Spermatophyta</taxon>
        <taxon>Magnoliopsida</taxon>
        <taxon>eudicotyledons</taxon>
        <taxon>Gunneridae</taxon>
        <taxon>Pentapetalae</taxon>
        <taxon>rosids</taxon>
        <taxon>malvids</taxon>
        <taxon>Brassicales</taxon>
        <taxon>Brassicaceae</taxon>
        <taxon>Brassiceae</taxon>
        <taxon>Brassica</taxon>
    </lineage>
</organism>
<sequence length="110" mass="12534">MGWALPHPRSEEEVTLHTYLSSIPVPSPDMGTDSFSWTVEACSTCPTAPSVLRMLVMQTLLYTVWQQRNNMFFNQTLSPPLVAFKDINMQVVNSITALRTRKNFRALMQL</sequence>
<feature type="non-terminal residue" evidence="1">
    <location>
        <position position="110"/>
    </location>
</feature>
<name>A0ABQ7Z5W7_BRANA</name>